<keyword evidence="4 7" id="KW-1133">Transmembrane helix</keyword>
<feature type="compositionally biased region" description="Acidic residues" evidence="6">
    <location>
        <begin position="1246"/>
        <end position="1273"/>
    </location>
</feature>
<dbReference type="PANTHER" id="PTHR12546:SF33">
    <property type="entry name" value="SPERM VESICLE FUSION PROTEIN FER-1"/>
    <property type="match status" value="1"/>
</dbReference>
<feature type="transmembrane region" description="Helical" evidence="7">
    <location>
        <begin position="1968"/>
        <end position="1992"/>
    </location>
</feature>
<feature type="domain" description="C2" evidence="8">
    <location>
        <begin position="1"/>
        <end position="132"/>
    </location>
</feature>
<dbReference type="PROSITE" id="PS50004">
    <property type="entry name" value="C2"/>
    <property type="match status" value="7"/>
</dbReference>
<evidence type="ECO:0000313" key="10">
    <source>
        <dbReference type="Proteomes" id="UP000241890"/>
    </source>
</evidence>
<dbReference type="InterPro" id="IPR037721">
    <property type="entry name" value="Ferlin"/>
</dbReference>
<dbReference type="Proteomes" id="UP000241890">
    <property type="component" value="Unassembled WGS sequence"/>
</dbReference>
<evidence type="ECO:0000256" key="6">
    <source>
        <dbReference type="SAM" id="MobiDB-lite"/>
    </source>
</evidence>
<sequence length="2108" mass="236346">MERLAATSGAVSPNVLFACVLEARGLVTGDEQAGTPSRGAKAAAAKSINPYVKVRFSGQEFTSRTERKSQGRVHWDERVDFIGARGSKMTKVEFKVYDKRTLGKIFLGKAEVSVNTVRELKREFAEKQREVNRGLWLKLTDAYGTQGDFGELRVVVGWLYRRRLAGKTRLAVYSRIGIKRTAKGAHIGILDDAELQDDEDAALSFFDDDLDEDTDNEDDLAVSPEAANVASEMGAAVDENEDGDDDEVSGIEGAMTEEDKEEEKDAMERRQREEQDALENAMQLDIKPGAYRVIFHVIEVRELHPEDLSGTSDPVCTVTIDVPARKTVTRSTSIKKAVRSCVFDEQLFLDLNDMDENTVEAATIKFSVFDADLISRNDLIGSFTFNLIDVYYRVDHAHKNQWIGLIDEKNPKDTGVQGYAKVSVTVVGPGDTVNLDEDDDAKNDDGVHDEEIAEVLLPPNVQQELRFLRAQVYIAEDLPALDRSKLTGTEGLDAFVKMKFSGNPPCKTSVVSVSRPRTTARQMIDDAAHRRSESLRVVFNEELWMPTFNPRLARNVNISVYDYDKASSNDLVSTLLVNYQDVIRSTPRFPRKGGIVPRWYMLYGAPRKSGLFGNEDAEEMNRNPAKASAYRGRILLSFRNYVDREDSEEPETIHKKHIRSIKRSLVPPTRPYVLRFWAIAGSSIPRTQGAIGFKSRASVASALSMGPYKLSTRAVTPGEGATVDWVEAHEATLEFPAELLLLWESPQVQAVVDRLDNLEATIARHRKSIPDDALRLRSDPSRTKSHGNPPPPALAGENTPGGTKDKLSQLDYLERQQMLMRKYLLAQLQEAQVPDLFLYLEDSSGRAISFARFRPEEILLERFRGEPRWVTLAEDKANNRLDDDDFPGSVLVRIGLGPQDLASATQQEWTQEQLDPFMQKEPFALRVHVYQGKDLPAADSDGMSDPYARVRVLGEKAGKVSRRTRTNNPLWYETVTFSRVLLPPARFAPQAVIDVYDYDRFDPDDYLGSSRILLAQPGATAYATTKPEWRLLFQVAPGDCADAAILVSTEIFPLREGNPATLPPVPNIRPTTHHKATLQIAVLGLRNLAAFRGIPVQNSLVEFHLGDASRQRNVHRTKRSKRPTGSDPNFGELIELKFKLPEDLIFLPRLQVTVQDARVGGLKKEVVATSAVDLMRFVPTSPDYVPHGGAPPDTRNNPNIENQDDHGQEHELERFLALTSPAGQDPALGGAGGRGGAAGRPGEAADALDEAAEDPPTIFEEDDDDGFITDDDAFTSGASDASSDVNDSLPSDTESDVSDSMRGNTILEFEEWANHDPLPLPQFMKGRKTYEHELEAVLGPTPFESFPLFRGQRIRKSLIGKKLKPNLRNVGTLKAAMRVLLDAESPSSLREPNEEDGVFATSMLDKMLVPRPVEVRLNVLKGFNFIPMDVGGGKSDPYLSLKLGRIKVNDQKNYIPNSINPNFYRSFILHTELPGPSQLRIRAMDYDLFSSDDLIGETTIDIEDRWFSKRWKEIAAEESLEERTQDELDEEEAAKVVVEESRDADTSEVETYLRKPVELRSIWTPTSQLEQGKVELWCDIMDQPTAIKYPMIDVSPPADTVYEMRVIIWKCEDVPSFDFLTKQNDLYVRCNFNGFSEKSWKETDTHWRAKKGKGSWNYRIKMPNIQLPLSKLKSRLTIQIWDRDVTKWNDLIAETVLDLSSHLRAAYLRNEERYEVFDSGYRRAPRPPPKPAREPSAPTPVVSTREEFVQMPANGNFNNADEEQKNGGDDDNDDEGRVGRQDSSISIRVDPDTGVAATNADPDDLDSQYSTRGREARKEKRHATRMERKRKKQEEKRKQRVKVSAGGESGDPEEEEKRGEANELINTYAPWAGSVLSHRDPPNSKALKLYSMENGVKRDMGKLWVSVELVRQDLATTSLSNGGGRSEPNRFPKLPKPVGRLNWKLFWNPFYVLRECLGPDLCVKFCCVFIILVAIVLTVVLFPQVTSLFSFLNTIPHGVGYLLIALVALVIVGACCWCGIADRRRRNKEEEELARAYDLEAQAFDREKEKQYLGTEGRGDDEPVRNCCGGCCRSRSTPKQSKREKRSSASGTSRTASVDAAELEMLNL</sequence>
<evidence type="ECO:0000256" key="1">
    <source>
        <dbReference type="ARBA" id="ARBA00004167"/>
    </source>
</evidence>
<dbReference type="GO" id="GO:0016020">
    <property type="term" value="C:membrane"/>
    <property type="evidence" value="ECO:0007669"/>
    <property type="project" value="UniProtKB-SubCell"/>
</dbReference>
<dbReference type="SMART" id="SM01202">
    <property type="entry name" value="FerI"/>
    <property type="match status" value="1"/>
</dbReference>
<feature type="domain" description="C2" evidence="8">
    <location>
        <begin position="448"/>
        <end position="593"/>
    </location>
</feature>
<evidence type="ECO:0000256" key="5">
    <source>
        <dbReference type="ARBA" id="ARBA00023136"/>
    </source>
</evidence>
<name>A0A2R5GAR2_9STRA</name>
<feature type="compositionally biased region" description="Basic and acidic residues" evidence="6">
    <location>
        <begin position="266"/>
        <end position="275"/>
    </location>
</feature>
<feature type="region of interest" description="Disordered" evidence="6">
    <location>
        <begin position="771"/>
        <end position="806"/>
    </location>
</feature>
<feature type="region of interest" description="Disordered" evidence="6">
    <location>
        <begin position="2053"/>
        <end position="2108"/>
    </location>
</feature>
<feature type="transmembrane region" description="Helical" evidence="7">
    <location>
        <begin position="1999"/>
        <end position="2020"/>
    </location>
</feature>
<evidence type="ECO:0000313" key="9">
    <source>
        <dbReference type="EMBL" id="GBG24784.1"/>
    </source>
</evidence>
<dbReference type="InterPro" id="IPR035892">
    <property type="entry name" value="C2_domain_sf"/>
</dbReference>
<comment type="caution">
    <text evidence="9">The sequence shown here is derived from an EMBL/GenBank/DDBJ whole genome shotgun (WGS) entry which is preliminary data.</text>
</comment>
<feature type="compositionally biased region" description="Basic and acidic residues" evidence="6">
    <location>
        <begin position="1203"/>
        <end position="1214"/>
    </location>
</feature>
<dbReference type="InterPro" id="IPR012968">
    <property type="entry name" value="FerIin_dom"/>
</dbReference>
<dbReference type="Gene3D" id="2.60.40.150">
    <property type="entry name" value="C2 domain"/>
    <property type="match status" value="6"/>
</dbReference>
<dbReference type="EMBL" id="BEYU01000008">
    <property type="protein sequence ID" value="GBG24784.1"/>
    <property type="molecule type" value="Genomic_DNA"/>
</dbReference>
<dbReference type="SUPFAM" id="SSF49562">
    <property type="entry name" value="C2 domain (Calcium/lipid-binding domain, CaLB)"/>
    <property type="match status" value="7"/>
</dbReference>
<dbReference type="InterPro" id="IPR000008">
    <property type="entry name" value="C2_dom"/>
</dbReference>
<dbReference type="InParanoid" id="A0A2R5GAR2"/>
<feature type="domain" description="C2" evidence="8">
    <location>
        <begin position="1584"/>
        <end position="1714"/>
    </location>
</feature>
<dbReference type="Pfam" id="PF00168">
    <property type="entry name" value="C2"/>
    <property type="match status" value="6"/>
</dbReference>
<dbReference type="SMART" id="SM00239">
    <property type="entry name" value="C2"/>
    <property type="match status" value="7"/>
</dbReference>
<feature type="compositionally biased region" description="Polar residues" evidence="6">
    <location>
        <begin position="1276"/>
        <end position="1292"/>
    </location>
</feature>
<feature type="domain" description="C2" evidence="8">
    <location>
        <begin position="274"/>
        <end position="403"/>
    </location>
</feature>
<feature type="region of interest" description="Disordered" evidence="6">
    <location>
        <begin position="227"/>
        <end position="276"/>
    </location>
</feature>
<evidence type="ECO:0000256" key="2">
    <source>
        <dbReference type="ARBA" id="ARBA00022692"/>
    </source>
</evidence>
<keyword evidence="3" id="KW-0677">Repeat</keyword>
<feature type="compositionally biased region" description="Basic and acidic residues" evidence="6">
    <location>
        <begin position="2053"/>
        <end position="2064"/>
    </location>
</feature>
<keyword evidence="5 7" id="KW-0472">Membrane</keyword>
<feature type="compositionally biased region" description="Acidic residues" evidence="6">
    <location>
        <begin position="238"/>
        <end position="265"/>
    </location>
</feature>
<reference evidence="9 10" key="1">
    <citation type="submission" date="2017-12" db="EMBL/GenBank/DDBJ databases">
        <title>Sequencing, de novo assembly and annotation of complete genome of a new Thraustochytrid species, strain FCC1311.</title>
        <authorList>
            <person name="Sedici K."/>
            <person name="Godart F."/>
            <person name="Aiese Cigliano R."/>
            <person name="Sanseverino W."/>
            <person name="Barakat M."/>
            <person name="Ortet P."/>
            <person name="Marechal E."/>
            <person name="Cagnac O."/>
            <person name="Amato A."/>
        </authorList>
    </citation>
    <scope>NUCLEOTIDE SEQUENCE [LARGE SCALE GENOMIC DNA]</scope>
</reference>
<gene>
    <name evidence="9" type="ORF">FCC1311_010022</name>
</gene>
<evidence type="ECO:0000256" key="4">
    <source>
        <dbReference type="ARBA" id="ARBA00022989"/>
    </source>
</evidence>
<evidence type="ECO:0000256" key="3">
    <source>
        <dbReference type="ARBA" id="ARBA00022737"/>
    </source>
</evidence>
<feature type="region of interest" description="Disordered" evidence="6">
    <location>
        <begin position="1719"/>
        <end position="1860"/>
    </location>
</feature>
<protein>
    <submittedName>
        <fullName evidence="9">Fer-1-like protein 4</fullName>
    </submittedName>
</protein>
<dbReference type="PANTHER" id="PTHR12546">
    <property type="entry name" value="FER-1-LIKE"/>
    <property type="match status" value="1"/>
</dbReference>
<feature type="compositionally biased region" description="Basic and acidic residues" evidence="6">
    <location>
        <begin position="771"/>
        <end position="782"/>
    </location>
</feature>
<keyword evidence="2 7" id="KW-0812">Transmembrane</keyword>
<dbReference type="InterPro" id="IPR037724">
    <property type="entry name" value="C2E_Ferlin"/>
</dbReference>
<feature type="domain" description="C2" evidence="8">
    <location>
        <begin position="1058"/>
        <end position="1187"/>
    </location>
</feature>
<dbReference type="CDD" id="cd00030">
    <property type="entry name" value="C2"/>
    <property type="match status" value="1"/>
</dbReference>
<feature type="compositionally biased region" description="Gly residues" evidence="6">
    <location>
        <begin position="1229"/>
        <end position="1239"/>
    </location>
</feature>
<feature type="domain" description="C2" evidence="8">
    <location>
        <begin position="1395"/>
        <end position="1515"/>
    </location>
</feature>
<dbReference type="GO" id="GO:0007009">
    <property type="term" value="P:plasma membrane organization"/>
    <property type="evidence" value="ECO:0007669"/>
    <property type="project" value="TreeGrafter"/>
</dbReference>
<evidence type="ECO:0000256" key="7">
    <source>
        <dbReference type="SAM" id="Phobius"/>
    </source>
</evidence>
<evidence type="ECO:0000259" key="8">
    <source>
        <dbReference type="PROSITE" id="PS50004"/>
    </source>
</evidence>
<feature type="compositionally biased region" description="Low complexity" evidence="6">
    <location>
        <begin position="2088"/>
        <end position="2097"/>
    </location>
</feature>
<keyword evidence="10" id="KW-1185">Reference proteome</keyword>
<dbReference type="PROSITE" id="PS51257">
    <property type="entry name" value="PROKAR_LIPOPROTEIN"/>
    <property type="match status" value="1"/>
</dbReference>
<feature type="compositionally biased region" description="Basic residues" evidence="6">
    <location>
        <begin position="1819"/>
        <end position="1831"/>
    </location>
</feature>
<proteinExistence type="predicted"/>
<dbReference type="CDD" id="cd04037">
    <property type="entry name" value="C2E_Ferlin"/>
    <property type="match status" value="1"/>
</dbReference>
<organism evidence="9 10">
    <name type="scientific">Hondaea fermentalgiana</name>
    <dbReference type="NCBI Taxonomy" id="2315210"/>
    <lineage>
        <taxon>Eukaryota</taxon>
        <taxon>Sar</taxon>
        <taxon>Stramenopiles</taxon>
        <taxon>Bigyra</taxon>
        <taxon>Labyrinthulomycetes</taxon>
        <taxon>Thraustochytrida</taxon>
        <taxon>Thraustochytriidae</taxon>
        <taxon>Hondaea</taxon>
    </lineage>
</organism>
<dbReference type="OrthoDB" id="270970at2759"/>
<feature type="region of interest" description="Disordered" evidence="6">
    <location>
        <begin position="1181"/>
        <end position="1300"/>
    </location>
</feature>
<comment type="subcellular location">
    <subcellularLocation>
        <location evidence="1">Membrane</location>
        <topology evidence="1">Single-pass membrane protein</topology>
    </subcellularLocation>
</comment>
<feature type="domain" description="C2" evidence="8">
    <location>
        <begin position="906"/>
        <end position="1030"/>
    </location>
</feature>
<accession>A0A2R5GAR2</accession>